<feature type="compositionally biased region" description="Basic and acidic residues" evidence="1">
    <location>
        <begin position="198"/>
        <end position="210"/>
    </location>
</feature>
<feature type="region of interest" description="Disordered" evidence="1">
    <location>
        <begin position="404"/>
        <end position="426"/>
    </location>
</feature>
<dbReference type="Proteomes" id="UP000075883">
    <property type="component" value="Unassembled WGS sequence"/>
</dbReference>
<sequence length="547" mass="59120">MSASPEMHHQHQQLQQEATAPLSGEMKPTSAEGTPPPELATMTTVSVLDLHKDYNGGAGVSPTGAATGAGTVTSPHIVHDGATDMSLTDDGTTEKVYDKETNTVYVYTTAAGAGVHKLAPNAHHHQLTTIVHGQQQQQQQMHSPDQLHPSEHHAVADQNLLHARLIQQQTSDEQQQHLQRMSPVEQHQHHHQQQHAQVHPDDGGIIDGHRLLPATINGNDAGSGDPQQHHPHHLGRMSPEEQQGGVRLLEDSHIQRLLGNQEIISRDIINGEHHIITRNENGETILTRIAISTADQLLNRMDNSIIYTTTSGAGGATGTVGVTPQEQLPTTVQQYEKDVEDKHQQPQQHHGHAHGHAHQPQPIYATAGGPPDQTQTKQIVYTLGGGEPKNVIYGDPKAAMPHFETVPGTGAGGGGGPGSGEDDKPQIDYVYNEGNKTVIYTDQKGLESLYANNELGLIDGTQIVVQGNLQYTQQQGPDGTTVYVVSSDMNPEDINGLQQRIGFATETTIHHFQSASGAAIQGSIGSELEFLQGFLVLRFHPLESYVC</sequence>
<keyword evidence="3" id="KW-1185">Reference proteome</keyword>
<feature type="compositionally biased region" description="Polar residues" evidence="1">
    <location>
        <begin position="169"/>
        <end position="179"/>
    </location>
</feature>
<feature type="region of interest" description="Disordered" evidence="1">
    <location>
        <begin position="169"/>
        <end position="244"/>
    </location>
</feature>
<organism evidence="2 3">
    <name type="scientific">Anopheles culicifacies</name>
    <dbReference type="NCBI Taxonomy" id="139723"/>
    <lineage>
        <taxon>Eukaryota</taxon>
        <taxon>Metazoa</taxon>
        <taxon>Ecdysozoa</taxon>
        <taxon>Arthropoda</taxon>
        <taxon>Hexapoda</taxon>
        <taxon>Insecta</taxon>
        <taxon>Pterygota</taxon>
        <taxon>Neoptera</taxon>
        <taxon>Endopterygota</taxon>
        <taxon>Diptera</taxon>
        <taxon>Nematocera</taxon>
        <taxon>Culicoidea</taxon>
        <taxon>Culicidae</taxon>
        <taxon>Anophelinae</taxon>
        <taxon>Anopheles</taxon>
        <taxon>culicifacies species complex</taxon>
    </lineage>
</organism>
<name>A0A182LZN0_9DIPT</name>
<dbReference type="STRING" id="139723.A0A182LZN0"/>
<dbReference type="VEuPathDB" id="VectorBase:ACUA005829"/>
<proteinExistence type="predicted"/>
<evidence type="ECO:0000313" key="3">
    <source>
        <dbReference type="Proteomes" id="UP000075883"/>
    </source>
</evidence>
<evidence type="ECO:0000313" key="2">
    <source>
        <dbReference type="EnsemblMetazoa" id="ACUA005829-PA"/>
    </source>
</evidence>
<reference evidence="2" key="2">
    <citation type="submission" date="2020-05" db="UniProtKB">
        <authorList>
            <consortium name="EnsemblMetazoa"/>
        </authorList>
    </citation>
    <scope>IDENTIFICATION</scope>
    <source>
        <strain evidence="2">A-37</strain>
    </source>
</reference>
<feature type="region of interest" description="Disordered" evidence="1">
    <location>
        <begin position="130"/>
        <end position="151"/>
    </location>
</feature>
<feature type="compositionally biased region" description="Gly residues" evidence="1">
    <location>
        <begin position="409"/>
        <end position="419"/>
    </location>
</feature>
<protein>
    <submittedName>
        <fullName evidence="2">Uncharacterized protein</fullName>
    </submittedName>
</protein>
<feature type="region of interest" description="Disordered" evidence="1">
    <location>
        <begin position="337"/>
        <end position="375"/>
    </location>
</feature>
<dbReference type="AlphaFoldDB" id="A0A182LZN0"/>
<evidence type="ECO:0000256" key="1">
    <source>
        <dbReference type="SAM" id="MobiDB-lite"/>
    </source>
</evidence>
<dbReference type="EnsemblMetazoa" id="ACUA005829-RA">
    <property type="protein sequence ID" value="ACUA005829-PA"/>
    <property type="gene ID" value="ACUA005829"/>
</dbReference>
<reference evidence="3" key="1">
    <citation type="submission" date="2013-09" db="EMBL/GenBank/DDBJ databases">
        <title>The Genome Sequence of Anopheles culicifacies species A.</title>
        <authorList>
            <consortium name="The Broad Institute Genomics Platform"/>
            <person name="Neafsey D.E."/>
            <person name="Besansky N."/>
            <person name="Howell P."/>
            <person name="Walton C."/>
            <person name="Young S.K."/>
            <person name="Zeng Q."/>
            <person name="Gargeya S."/>
            <person name="Fitzgerald M."/>
            <person name="Haas B."/>
            <person name="Abouelleil A."/>
            <person name="Allen A.W."/>
            <person name="Alvarado L."/>
            <person name="Arachchi H.M."/>
            <person name="Berlin A.M."/>
            <person name="Chapman S.B."/>
            <person name="Gainer-Dewar J."/>
            <person name="Goldberg J."/>
            <person name="Griggs A."/>
            <person name="Gujja S."/>
            <person name="Hansen M."/>
            <person name="Howarth C."/>
            <person name="Imamovic A."/>
            <person name="Ireland A."/>
            <person name="Larimer J."/>
            <person name="McCowan C."/>
            <person name="Murphy C."/>
            <person name="Pearson M."/>
            <person name="Poon T.W."/>
            <person name="Priest M."/>
            <person name="Roberts A."/>
            <person name="Saif S."/>
            <person name="Shea T."/>
            <person name="Sisk P."/>
            <person name="Sykes S."/>
            <person name="Wortman J."/>
            <person name="Nusbaum C."/>
            <person name="Birren B."/>
        </authorList>
    </citation>
    <scope>NUCLEOTIDE SEQUENCE [LARGE SCALE GENOMIC DNA]</scope>
    <source>
        <strain evidence="3">A-37</strain>
    </source>
</reference>
<feature type="region of interest" description="Disordered" evidence="1">
    <location>
        <begin position="1"/>
        <end position="39"/>
    </location>
</feature>
<dbReference type="EMBL" id="AXCM01004682">
    <property type="status" value="NOT_ANNOTATED_CDS"/>
    <property type="molecule type" value="Genomic_DNA"/>
</dbReference>
<accession>A0A182LZN0</accession>